<sequence>MISKEKRKSLLHAFVALLFSIVLYYNANGQTMQNTLSGNESYTQTVSDVSVQLLYDTDKYYIHGYENTVTAKLSSANRVQLNAEANEDTRMFRVTADLVGLSEGTHEVPLKVRNLSSAVKAELSPETITVTIEKKVTKDFDVSPVLPSEATPAGYPLNEPVVSPEEVSITTGDKTMAEIKKIVATVDPSTITNDGIDAKVAVQAYNATGEALSIISDPVQVTVRADVTKPTRSIRLYGTQQGTPGRGVASYEFRFSDIEAEVTGPENQLELLGDSLTIPIDISGIVHRTTRKIDIPVENGLTVSPSSIEVEITPVMEQKEESTSDSKSETSVTSRSSSSTTTAADTVPSASSNEEQTSQPSSSEETKETTSESTEATSESTNQGNSSEN</sequence>
<dbReference type="Pfam" id="PF07949">
    <property type="entry name" value="YbbR"/>
    <property type="match status" value="3"/>
</dbReference>
<dbReference type="Proteomes" id="UP000194933">
    <property type="component" value="Unassembled WGS sequence"/>
</dbReference>
<proteinExistence type="predicted"/>
<feature type="compositionally biased region" description="Low complexity" evidence="1">
    <location>
        <begin position="371"/>
        <end position="381"/>
    </location>
</feature>
<dbReference type="EMBL" id="NGMO01000001">
    <property type="protein sequence ID" value="OTP12219.1"/>
    <property type="molecule type" value="Genomic_DNA"/>
</dbReference>
<evidence type="ECO:0008006" key="4">
    <source>
        <dbReference type="Google" id="ProtNLM"/>
    </source>
</evidence>
<reference evidence="2 3" key="1">
    <citation type="submission" date="2017-05" db="EMBL/GenBank/DDBJ databases">
        <title>The Genome Sequence of Enterococcus sp. 10A9_DIV0425.</title>
        <authorList>
            <consortium name="The Broad Institute Genomics Platform"/>
            <consortium name="The Broad Institute Genomic Center for Infectious Diseases"/>
            <person name="Earl A."/>
            <person name="Manson A."/>
            <person name="Schwartman J."/>
            <person name="Gilmore M."/>
            <person name="Abouelleil A."/>
            <person name="Cao P."/>
            <person name="Chapman S."/>
            <person name="Cusick C."/>
            <person name="Shea T."/>
            <person name="Young S."/>
            <person name="Neafsey D."/>
            <person name="Nusbaum C."/>
            <person name="Birren B."/>
        </authorList>
    </citation>
    <scope>NUCLEOTIDE SEQUENCE [LARGE SCALE GENOMIC DNA]</scope>
    <source>
        <strain evidence="2 3">10A9_DIV0425</strain>
    </source>
</reference>
<protein>
    <recommendedName>
        <fullName evidence="4">YbbR-like protein</fullName>
    </recommendedName>
</protein>
<feature type="compositionally biased region" description="Basic and acidic residues" evidence="1">
    <location>
        <begin position="317"/>
        <end position="328"/>
    </location>
</feature>
<feature type="region of interest" description="Disordered" evidence="1">
    <location>
        <begin position="308"/>
        <end position="389"/>
    </location>
</feature>
<evidence type="ECO:0000256" key="1">
    <source>
        <dbReference type="SAM" id="MobiDB-lite"/>
    </source>
</evidence>
<dbReference type="AlphaFoldDB" id="A0A2C9XPY0"/>
<dbReference type="PANTHER" id="PTHR37804:SF1">
    <property type="entry name" value="CDAA REGULATORY PROTEIN CDAR"/>
    <property type="match status" value="1"/>
</dbReference>
<evidence type="ECO:0000313" key="3">
    <source>
        <dbReference type="Proteomes" id="UP000194933"/>
    </source>
</evidence>
<comment type="caution">
    <text evidence="2">The sequence shown here is derived from an EMBL/GenBank/DDBJ whole genome shotgun (WGS) entry which is preliminary data.</text>
</comment>
<dbReference type="InterPro" id="IPR053154">
    <property type="entry name" value="c-di-AMP_regulator"/>
</dbReference>
<gene>
    <name evidence="2" type="ORF">A5844_000451</name>
</gene>
<organism evidence="2 3">
    <name type="scientific">Candidatus Enterococcus wittei</name>
    <dbReference type="NCBI Taxonomy" id="1987383"/>
    <lineage>
        <taxon>Bacteria</taxon>
        <taxon>Bacillati</taxon>
        <taxon>Bacillota</taxon>
        <taxon>Bacilli</taxon>
        <taxon>Lactobacillales</taxon>
        <taxon>Enterococcaceae</taxon>
        <taxon>Enterococcus</taxon>
    </lineage>
</organism>
<dbReference type="STRING" id="1987383.A5844_000451"/>
<feature type="compositionally biased region" description="Low complexity" evidence="1">
    <location>
        <begin position="329"/>
        <end position="363"/>
    </location>
</feature>
<dbReference type="Gene3D" id="2.170.120.30">
    <property type="match status" value="1"/>
</dbReference>
<dbReference type="InterPro" id="IPR012505">
    <property type="entry name" value="YbbR"/>
</dbReference>
<evidence type="ECO:0000313" key="2">
    <source>
        <dbReference type="EMBL" id="OTP12219.1"/>
    </source>
</evidence>
<name>A0A2C9XPY0_9ENTE</name>
<dbReference type="RefSeq" id="WP_086283536.1">
    <property type="nucleotide sequence ID" value="NZ_NGMO01000001.1"/>
</dbReference>
<keyword evidence="3" id="KW-1185">Reference proteome</keyword>
<accession>A0A2C9XPY0</accession>
<dbReference type="Gene3D" id="2.170.120.40">
    <property type="entry name" value="YbbR-like domain"/>
    <property type="match status" value="2"/>
</dbReference>
<dbReference type="PANTHER" id="PTHR37804">
    <property type="entry name" value="CDAA REGULATORY PROTEIN CDAR"/>
    <property type="match status" value="1"/>
</dbReference>